<evidence type="ECO:0000313" key="5">
    <source>
        <dbReference type="Proteomes" id="UP000031532"/>
    </source>
</evidence>
<reference evidence="4" key="2">
    <citation type="submission" date="2020-03" db="EMBL/GenBank/DDBJ databases">
        <authorList>
            <person name="Sarangi A.N."/>
            <person name="Ghosh S."/>
            <person name="Mukherjee M."/>
            <person name="Tripathy S."/>
        </authorList>
    </citation>
    <scope>NUCLEOTIDE SEQUENCE</scope>
    <source>
        <strain evidence="4">VB511283</strain>
    </source>
</reference>
<comment type="caution">
    <text evidence="4">The sequence shown here is derived from an EMBL/GenBank/DDBJ whole genome shotgun (WGS) entry which is preliminary data.</text>
</comment>
<proteinExistence type="predicted"/>
<protein>
    <submittedName>
        <fullName evidence="4">Plasmid pRiA4b ORF-3 family protein</fullName>
    </submittedName>
</protein>
<reference evidence="4 5" key="1">
    <citation type="journal article" date="2015" name="Genome Announc.">
        <title>Draft Genome Sequence of the Terrestrial Cyanobacterium Scytonema millei VB511283, Isolated from Eastern India.</title>
        <authorList>
            <person name="Sen D."/>
            <person name="Chandrababunaidu M.M."/>
            <person name="Singh D."/>
            <person name="Sanghi N."/>
            <person name="Ghorai A."/>
            <person name="Mishra G.P."/>
            <person name="Madduluri M."/>
            <person name="Adhikary S.P."/>
            <person name="Tripathy S."/>
        </authorList>
    </citation>
    <scope>NUCLEOTIDE SEQUENCE [LARGE SCALE GENOMIC DNA]</scope>
    <source>
        <strain evidence="4 5">VB511283</strain>
    </source>
</reference>
<gene>
    <name evidence="3" type="ORF">QH73_0011590</name>
    <name evidence="4" type="ORF">QH73_0025460</name>
</gene>
<evidence type="ECO:0000259" key="2">
    <source>
        <dbReference type="Pfam" id="PF07929"/>
    </source>
</evidence>
<feature type="domain" description="Plasmid pRiA4b Orf3-like" evidence="2">
    <location>
        <begin position="9"/>
        <end position="50"/>
    </location>
</feature>
<accession>A0A9X5EDP2</accession>
<keyword evidence="1" id="KW-0472">Membrane</keyword>
<dbReference type="Gene3D" id="3.10.290.30">
    <property type="entry name" value="MM3350-like"/>
    <property type="match status" value="1"/>
</dbReference>
<evidence type="ECO:0000256" key="1">
    <source>
        <dbReference type="SAM" id="Phobius"/>
    </source>
</evidence>
<dbReference type="InterPro" id="IPR024047">
    <property type="entry name" value="MM3350-like_sf"/>
</dbReference>
<dbReference type="RefSeq" id="WP_039716312.1">
    <property type="nucleotide sequence ID" value="NZ_JTJC03000002.1"/>
</dbReference>
<dbReference type="EMBL" id="JTJC03000013">
    <property type="protein sequence ID" value="NHC37932.1"/>
    <property type="molecule type" value="Genomic_DNA"/>
</dbReference>
<dbReference type="EMBL" id="JTJC03000002">
    <property type="protein sequence ID" value="NHC35294.1"/>
    <property type="molecule type" value="Genomic_DNA"/>
</dbReference>
<dbReference type="Pfam" id="PF07929">
    <property type="entry name" value="PRiA4_ORF3"/>
    <property type="match status" value="1"/>
</dbReference>
<dbReference type="AlphaFoldDB" id="A0A9X5EDP2"/>
<keyword evidence="1" id="KW-0812">Transmembrane</keyword>
<dbReference type="InterPro" id="IPR012912">
    <property type="entry name" value="Plasmid_pRiA4b_Orf3-like"/>
</dbReference>
<organism evidence="4 5">
    <name type="scientific">Scytonema millei VB511283</name>
    <dbReference type="NCBI Taxonomy" id="1245923"/>
    <lineage>
        <taxon>Bacteria</taxon>
        <taxon>Bacillati</taxon>
        <taxon>Cyanobacteriota</taxon>
        <taxon>Cyanophyceae</taxon>
        <taxon>Nostocales</taxon>
        <taxon>Scytonemataceae</taxon>
        <taxon>Scytonema</taxon>
    </lineage>
</organism>
<evidence type="ECO:0000313" key="3">
    <source>
        <dbReference type="EMBL" id="NHC35294.1"/>
    </source>
</evidence>
<evidence type="ECO:0000313" key="4">
    <source>
        <dbReference type="EMBL" id="NHC37932.1"/>
    </source>
</evidence>
<feature type="transmembrane region" description="Helical" evidence="1">
    <location>
        <begin position="6"/>
        <end position="24"/>
    </location>
</feature>
<name>A0A9X5EDP2_9CYAN</name>
<dbReference type="SUPFAM" id="SSF159941">
    <property type="entry name" value="MM3350-like"/>
    <property type="match status" value="1"/>
</dbReference>
<sequence length="79" mass="9080">MSDSEQLAIYQLQIVILGISPMIWRRVKIRSDSTIADLRYIIQIAMGLYTARYLVSYILNAIDYFTARAKNSQLVALTH</sequence>
<dbReference type="OrthoDB" id="9801392at2"/>
<keyword evidence="1" id="KW-1133">Transmembrane helix</keyword>
<keyword evidence="5" id="KW-1185">Reference proteome</keyword>
<dbReference type="Proteomes" id="UP000031532">
    <property type="component" value="Unassembled WGS sequence"/>
</dbReference>